<evidence type="ECO:0000256" key="4">
    <source>
        <dbReference type="ARBA" id="ARBA00022552"/>
    </source>
</evidence>
<feature type="compositionally biased region" description="Acidic residues" evidence="10">
    <location>
        <begin position="31"/>
        <end position="61"/>
    </location>
</feature>
<name>A0A0F7SHN0_PHARH</name>
<keyword evidence="6 9" id="KW-0539">Nucleus</keyword>
<dbReference type="Pfam" id="PF06102">
    <property type="entry name" value="RRP36"/>
    <property type="match status" value="1"/>
</dbReference>
<evidence type="ECO:0000256" key="2">
    <source>
        <dbReference type="ARBA" id="ARBA00009418"/>
    </source>
</evidence>
<dbReference type="InterPro" id="IPR009292">
    <property type="entry name" value="RRP36"/>
</dbReference>
<dbReference type="AlphaFoldDB" id="A0A0F7SHN0"/>
<feature type="compositionally biased region" description="Basic and acidic residues" evidence="10">
    <location>
        <begin position="194"/>
        <end position="219"/>
    </location>
</feature>
<evidence type="ECO:0000256" key="7">
    <source>
        <dbReference type="ARBA" id="ARBA00023274"/>
    </source>
</evidence>
<comment type="function">
    <text evidence="8 9">Component of the 90S pre-ribosome involved in the maturation of rRNAs. Required for early cleavages of the pre-RNAs in the 40S ribosomal subunit maturation pathway.</text>
</comment>
<evidence type="ECO:0000256" key="8">
    <source>
        <dbReference type="ARBA" id="ARBA00025053"/>
    </source>
</evidence>
<comment type="subunit">
    <text evidence="9">Associates with 90S and pre-40S pre-ribosomal particles.</text>
</comment>
<dbReference type="EMBL" id="LN483167">
    <property type="protein sequence ID" value="CDZ97223.1"/>
    <property type="molecule type" value="Genomic_DNA"/>
</dbReference>
<sequence length="383" mass="43651">MVKPAQSSKAGPSQSGAITSKSSNAYLPTQDSDDDDDYSGLDDNDEEDPELEDSEEDEFEEDRARTKGVAVWADDDEGDEDVSEEDEEDYGRQDEESNGEGYSEDEEEPVEKQSKGKGKDKELASPEARLQNGKSNYLRTLPLATLLKAKQSLPKSTGPDSDEEDQAQAKAARVAEAREKLAVLMRGKNGGKNQTEDKTQQKKERERREKVKRDNKHAPMEMSSKRQVSRRRDVIEIEKVERRDPRFSSLSGTVDPHLHNKAYSFLPDLLTNEYHDLRMQLKTAQKRLSSVPRAERAAKEREIEQIELELSRVRTRKEKDERAKRERDALQNWKKEERAKRGEGKGEWHLKDSEKKRILAEAKHSALLAQGGEESSAAWARVW</sequence>
<evidence type="ECO:0000256" key="5">
    <source>
        <dbReference type="ARBA" id="ARBA00023054"/>
    </source>
</evidence>
<feature type="compositionally biased region" description="Basic and acidic residues" evidence="10">
    <location>
        <begin position="110"/>
        <end position="124"/>
    </location>
</feature>
<evidence type="ECO:0000256" key="10">
    <source>
        <dbReference type="SAM" id="MobiDB-lite"/>
    </source>
</evidence>
<feature type="compositionally biased region" description="Polar residues" evidence="10">
    <location>
        <begin position="1"/>
        <end position="30"/>
    </location>
</feature>
<protein>
    <recommendedName>
        <fullName evidence="9">rRNA biogenesis protein RRP36</fullName>
    </recommendedName>
</protein>
<evidence type="ECO:0000256" key="9">
    <source>
        <dbReference type="RuleBase" id="RU368027"/>
    </source>
</evidence>
<feature type="region of interest" description="Disordered" evidence="10">
    <location>
        <begin position="1"/>
        <end position="234"/>
    </location>
</feature>
<keyword evidence="5" id="KW-0175">Coiled coil</keyword>
<dbReference type="GO" id="GO:0000462">
    <property type="term" value="P:maturation of SSU-rRNA from tricistronic rRNA transcript (SSU-rRNA, 5.8S rRNA, LSU-rRNA)"/>
    <property type="evidence" value="ECO:0007669"/>
    <property type="project" value="TreeGrafter"/>
</dbReference>
<evidence type="ECO:0000313" key="11">
    <source>
        <dbReference type="EMBL" id="CDZ97223.1"/>
    </source>
</evidence>
<organism evidence="11">
    <name type="scientific">Phaffia rhodozyma</name>
    <name type="common">Yeast</name>
    <name type="synonym">Xanthophyllomyces dendrorhous</name>
    <dbReference type="NCBI Taxonomy" id="264483"/>
    <lineage>
        <taxon>Eukaryota</taxon>
        <taxon>Fungi</taxon>
        <taxon>Dikarya</taxon>
        <taxon>Basidiomycota</taxon>
        <taxon>Agaricomycotina</taxon>
        <taxon>Tremellomycetes</taxon>
        <taxon>Cystofilobasidiales</taxon>
        <taxon>Mrakiaceae</taxon>
        <taxon>Phaffia</taxon>
    </lineage>
</organism>
<evidence type="ECO:0000256" key="6">
    <source>
        <dbReference type="ARBA" id="ARBA00023242"/>
    </source>
</evidence>
<comment type="similarity">
    <text evidence="2 9">Belongs to the RRP36 family.</text>
</comment>
<comment type="subcellular location">
    <subcellularLocation>
        <location evidence="1 9">Nucleus</location>
        <location evidence="1 9">Nucleolus</location>
    </subcellularLocation>
</comment>
<reference evidence="11" key="1">
    <citation type="submission" date="2014-08" db="EMBL/GenBank/DDBJ databases">
        <authorList>
            <person name="Sharma Rahul"/>
            <person name="Thines Marco"/>
        </authorList>
    </citation>
    <scope>NUCLEOTIDE SEQUENCE</scope>
</reference>
<feature type="region of interest" description="Disordered" evidence="10">
    <location>
        <begin position="316"/>
        <end position="352"/>
    </location>
</feature>
<evidence type="ECO:0000256" key="1">
    <source>
        <dbReference type="ARBA" id="ARBA00004604"/>
    </source>
</evidence>
<keyword evidence="7 9" id="KW-0687">Ribonucleoprotein</keyword>
<dbReference type="GO" id="GO:0030686">
    <property type="term" value="C:90S preribosome"/>
    <property type="evidence" value="ECO:0007669"/>
    <property type="project" value="TreeGrafter"/>
</dbReference>
<keyword evidence="4 9" id="KW-0698">rRNA processing</keyword>
<feature type="compositionally biased region" description="Acidic residues" evidence="10">
    <location>
        <begin position="73"/>
        <end position="89"/>
    </location>
</feature>
<dbReference type="PANTHER" id="PTHR21738">
    <property type="entry name" value="RIBOSOMAL RNA PROCESSING PROTEIN 36 HOMOLOG"/>
    <property type="match status" value="1"/>
</dbReference>
<dbReference type="PANTHER" id="PTHR21738:SF0">
    <property type="entry name" value="RIBOSOMAL RNA PROCESSING PROTEIN 36 HOMOLOG"/>
    <property type="match status" value="1"/>
</dbReference>
<keyword evidence="3 9" id="KW-0690">Ribosome biogenesis</keyword>
<dbReference type="GO" id="GO:0005730">
    <property type="term" value="C:nucleolus"/>
    <property type="evidence" value="ECO:0007669"/>
    <property type="project" value="UniProtKB-SubCell"/>
</dbReference>
<proteinExistence type="inferred from homology"/>
<feature type="compositionally biased region" description="Acidic residues" evidence="10">
    <location>
        <begin position="96"/>
        <end position="109"/>
    </location>
</feature>
<evidence type="ECO:0000256" key="3">
    <source>
        <dbReference type="ARBA" id="ARBA00022517"/>
    </source>
</evidence>
<accession>A0A0F7SHN0</accession>